<dbReference type="AlphaFoldDB" id="A0A8H7S3T9"/>
<comment type="caution">
    <text evidence="1">The sequence shown here is derived from an EMBL/GenBank/DDBJ whole genome shotgun (WGS) entry which is preliminary data.</text>
</comment>
<dbReference type="OrthoDB" id="2443197at2759"/>
<dbReference type="Proteomes" id="UP000646827">
    <property type="component" value="Unassembled WGS sequence"/>
</dbReference>
<name>A0A8H7S3T9_9FUNG</name>
<dbReference type="EMBL" id="JAEPRB010000121">
    <property type="protein sequence ID" value="KAG2221026.1"/>
    <property type="molecule type" value="Genomic_DNA"/>
</dbReference>
<proteinExistence type="predicted"/>
<evidence type="ECO:0000313" key="2">
    <source>
        <dbReference type="Proteomes" id="UP000646827"/>
    </source>
</evidence>
<gene>
    <name evidence="1" type="ORF">INT45_009275</name>
</gene>
<organism evidence="1 2">
    <name type="scientific">Circinella minor</name>
    <dbReference type="NCBI Taxonomy" id="1195481"/>
    <lineage>
        <taxon>Eukaryota</taxon>
        <taxon>Fungi</taxon>
        <taxon>Fungi incertae sedis</taxon>
        <taxon>Mucoromycota</taxon>
        <taxon>Mucoromycotina</taxon>
        <taxon>Mucoromycetes</taxon>
        <taxon>Mucorales</taxon>
        <taxon>Lichtheimiaceae</taxon>
        <taxon>Circinella</taxon>
    </lineage>
</organism>
<keyword evidence="2" id="KW-1185">Reference proteome</keyword>
<evidence type="ECO:0000313" key="1">
    <source>
        <dbReference type="EMBL" id="KAG2221026.1"/>
    </source>
</evidence>
<reference evidence="1 2" key="1">
    <citation type="submission" date="2020-12" db="EMBL/GenBank/DDBJ databases">
        <title>Metabolic potential, ecology and presence of endohyphal bacteria is reflected in genomic diversity of Mucoromycotina.</title>
        <authorList>
            <person name="Muszewska A."/>
            <person name="Okrasinska A."/>
            <person name="Steczkiewicz K."/>
            <person name="Drgas O."/>
            <person name="Orlowska M."/>
            <person name="Perlinska-Lenart U."/>
            <person name="Aleksandrzak-Piekarczyk T."/>
            <person name="Szatraj K."/>
            <person name="Zielenkiewicz U."/>
            <person name="Pilsyk S."/>
            <person name="Malc E."/>
            <person name="Mieczkowski P."/>
            <person name="Kruszewska J.S."/>
            <person name="Biernat P."/>
            <person name="Pawlowska J."/>
        </authorList>
    </citation>
    <scope>NUCLEOTIDE SEQUENCE [LARGE SCALE GENOMIC DNA]</scope>
    <source>
        <strain evidence="1 2">CBS 142.35</strain>
    </source>
</reference>
<accession>A0A8H7S3T9</accession>
<sequence>MDYIYEFIEQCEKDNVIPSLSEFITKFKVSVVTNVEYSEKVVTWKTIRQYWTNAFSEALECKNIKGSNDRWIIDWDELAKSINDKKRKRKMEEAAEVLASEFTNQVTKRTKISCEDDNENPFLDKDETAVDYLSILNNMKEYRNSPNIPKNDLIAHGILDLVSKDEHTFTRECLGSLFNRLYSNSKVLNKQNYRMKYLDADPQTVRSYTNALIKDKLMKVYSKQLKNEKNYLERDQTEFNYIMSFWYPLFHRLLRDDSRYEIMWGEGSLRAAKGPSTDGVIIHESSGLEIAIIEVSGPPQNGQHADFVGDRNKIAINLKRTMKKIIAKTPSANKAVLSNIVLLGIQMYKHHLYLYSLTMPAFDLYVFTEVQKIQLPVKIYDAHKNLPSMISALWMVKISLDRIVKLLDEANNDYDSDDDATINDFAFDNTLPRL</sequence>
<protein>
    <submittedName>
        <fullName evidence="1">Uncharacterized protein</fullName>
    </submittedName>
</protein>